<gene>
    <name evidence="2" type="ORF">C9994_14370</name>
</gene>
<organism evidence="2 3">
    <name type="scientific">Marivirga lumbricoides</name>
    <dbReference type="NCBI Taxonomy" id="1046115"/>
    <lineage>
        <taxon>Bacteria</taxon>
        <taxon>Pseudomonadati</taxon>
        <taxon>Bacteroidota</taxon>
        <taxon>Cytophagia</taxon>
        <taxon>Cytophagales</taxon>
        <taxon>Marivirgaceae</taxon>
        <taxon>Marivirga</taxon>
    </lineage>
</organism>
<evidence type="ECO:0000313" key="3">
    <source>
        <dbReference type="Proteomes" id="UP000240608"/>
    </source>
</evidence>
<dbReference type="AlphaFoldDB" id="A0A2T4DEI7"/>
<comment type="caution">
    <text evidence="2">The sequence shown here is derived from an EMBL/GenBank/DDBJ whole genome shotgun (WGS) entry which is preliminary data.</text>
</comment>
<keyword evidence="1" id="KW-1133">Transmembrane helix</keyword>
<proteinExistence type="predicted"/>
<dbReference type="Pfam" id="PF07642">
    <property type="entry name" value="BBP2"/>
    <property type="match status" value="1"/>
</dbReference>
<reference evidence="2 3" key="1">
    <citation type="submission" date="2018-03" db="EMBL/GenBank/DDBJ databases">
        <title>Cross-interface Injection: A General Nanoliter Liquid Handling Method Applied to Single Cells Genome Amplification Automated Nanoliter Liquid Handling Applied to Single Cell Multiple Displacement Amplification.</title>
        <authorList>
            <person name="Yun J."/>
            <person name="Xu P."/>
            <person name="Xu J."/>
            <person name="Dai X."/>
            <person name="Wang Y."/>
            <person name="Zheng X."/>
            <person name="Cao C."/>
            <person name="Yi Q."/>
            <person name="Zhu Y."/>
            <person name="Wang L."/>
            <person name="Dong Z."/>
            <person name="Huang Y."/>
            <person name="Huang L."/>
            <person name="Du W."/>
        </authorList>
    </citation>
    <scope>NUCLEOTIDE SEQUENCE [LARGE SCALE GENOMIC DNA]</scope>
    <source>
        <strain evidence="2 3">Z-D1-2</strain>
    </source>
</reference>
<accession>A0A2T4DEI7</accession>
<feature type="transmembrane region" description="Helical" evidence="1">
    <location>
        <begin position="21"/>
        <end position="42"/>
    </location>
</feature>
<sequence length="387" mass="43488">MQNIINTQTTDSENKAIRTPGILSLHLFKLCIIALIGCNIIISNATAQEVENDKPLKFSGYLETYYVYDFGNPTDHNRPDFLYSFSRHNEVNLNFGYLMAEYDNDKVRGKLALMTGTYANANLSAEPGVLKNIFEANAGIKISRNKSLWIDAGIFASHIGFESAVGADTWNMTRSILAENSPYFLSGAKISYTSEDEKWFLSGLLLNGWQRIQRVDGNQTPAFGHQVTYSPNENITLNSSSFVGSDTPDSIRQMRYFHNLYGVFQLSERFGLIAGFDIGIQQDAPESETYNAWYSPVMIAKYDLSEKLALAGRLEFYSDEKGVIISTNTPNGFQTFGYSVNLDYAVTESALWRIEARSFNSEDLIFMNENTPTDTNFFLGTSLSVRF</sequence>
<dbReference type="Proteomes" id="UP000240608">
    <property type="component" value="Unassembled WGS sequence"/>
</dbReference>
<evidence type="ECO:0008006" key="4">
    <source>
        <dbReference type="Google" id="ProtNLM"/>
    </source>
</evidence>
<keyword evidence="1" id="KW-0472">Membrane</keyword>
<name>A0A2T4DEI7_9BACT</name>
<dbReference type="EMBL" id="PYVU01000252">
    <property type="protein sequence ID" value="PTB92233.1"/>
    <property type="molecule type" value="Genomic_DNA"/>
</dbReference>
<evidence type="ECO:0000313" key="2">
    <source>
        <dbReference type="EMBL" id="PTB92233.1"/>
    </source>
</evidence>
<protein>
    <recommendedName>
        <fullName evidence="4">Porin</fullName>
    </recommendedName>
</protein>
<keyword evidence="1" id="KW-0812">Transmembrane</keyword>
<evidence type="ECO:0000256" key="1">
    <source>
        <dbReference type="SAM" id="Phobius"/>
    </source>
</evidence>
<dbReference type="InterPro" id="IPR011486">
    <property type="entry name" value="BBP2"/>
</dbReference>